<sequence length="94" mass="10980">MKKIEAEKDFNAFSGILSKKNKRVLYREQAFHSIFGMDMGNGIYKQEIKLLPIQFTFRMEIVVMYIQSPIKNDIDELLRGFLLPKTMSLCPGFK</sequence>
<evidence type="ECO:0000313" key="2">
    <source>
        <dbReference type="Proteomes" id="UP000028705"/>
    </source>
</evidence>
<dbReference type="RefSeq" id="WP_034710167.1">
    <property type="nucleotide sequence ID" value="NZ_JPRH01000002.1"/>
</dbReference>
<dbReference type="Proteomes" id="UP000028705">
    <property type="component" value="Unassembled WGS sequence"/>
</dbReference>
<proteinExistence type="predicted"/>
<dbReference type="AlphaFoldDB" id="A0A086AA19"/>
<accession>A0A086AA19</accession>
<protein>
    <submittedName>
        <fullName evidence="1">Uncharacterized protein</fullName>
    </submittedName>
</protein>
<organism evidence="1 2">
    <name type="scientific">Chryseobacterium soli</name>
    <dbReference type="NCBI Taxonomy" id="445961"/>
    <lineage>
        <taxon>Bacteria</taxon>
        <taxon>Pseudomonadati</taxon>
        <taxon>Bacteroidota</taxon>
        <taxon>Flavobacteriia</taxon>
        <taxon>Flavobacteriales</taxon>
        <taxon>Weeksellaceae</taxon>
        <taxon>Chryseobacterium group</taxon>
        <taxon>Chryseobacterium</taxon>
    </lineage>
</organism>
<name>A0A086AA19_9FLAO</name>
<evidence type="ECO:0000313" key="1">
    <source>
        <dbReference type="EMBL" id="KFF13533.1"/>
    </source>
</evidence>
<comment type="caution">
    <text evidence="1">The sequence shown here is derived from an EMBL/GenBank/DDBJ whole genome shotgun (WGS) entry which is preliminary data.</text>
</comment>
<dbReference type="EMBL" id="JPRH01000002">
    <property type="protein sequence ID" value="KFF13533.1"/>
    <property type="molecule type" value="Genomic_DNA"/>
</dbReference>
<dbReference type="OrthoDB" id="871140at2"/>
<reference evidence="1 2" key="1">
    <citation type="submission" date="2014-07" db="EMBL/GenBank/DDBJ databases">
        <title>Genome of Chryseobacterium soli DSM 19298.</title>
        <authorList>
            <person name="Stropko S.J."/>
            <person name="Pipes S.E."/>
            <person name="Newman J."/>
        </authorList>
    </citation>
    <scope>NUCLEOTIDE SEQUENCE [LARGE SCALE GENOMIC DNA]</scope>
    <source>
        <strain evidence="1 2">DSM 19298</strain>
    </source>
</reference>
<gene>
    <name evidence="1" type="ORF">IW15_07025</name>
</gene>
<keyword evidence="2" id="KW-1185">Reference proteome</keyword>